<evidence type="ECO:0000256" key="1">
    <source>
        <dbReference type="SAM" id="Phobius"/>
    </source>
</evidence>
<dbReference type="AlphaFoldDB" id="A0A2A2H0T5"/>
<feature type="transmembrane region" description="Helical" evidence="1">
    <location>
        <begin position="107"/>
        <end position="125"/>
    </location>
</feature>
<feature type="transmembrane region" description="Helical" evidence="1">
    <location>
        <begin position="38"/>
        <end position="56"/>
    </location>
</feature>
<organism evidence="2 3">
    <name type="scientific">Methanobacterium bryantii</name>
    <dbReference type="NCBI Taxonomy" id="2161"/>
    <lineage>
        <taxon>Archaea</taxon>
        <taxon>Methanobacteriati</taxon>
        <taxon>Methanobacteriota</taxon>
        <taxon>Methanomada group</taxon>
        <taxon>Methanobacteria</taxon>
        <taxon>Methanobacteriales</taxon>
        <taxon>Methanobacteriaceae</taxon>
        <taxon>Methanobacterium</taxon>
    </lineage>
</organism>
<keyword evidence="3" id="KW-1185">Reference proteome</keyword>
<gene>
    <name evidence="2" type="ORF">ASJ80_04080</name>
</gene>
<accession>A0A2A2H0T5</accession>
<evidence type="ECO:0000313" key="3">
    <source>
        <dbReference type="Proteomes" id="UP000217784"/>
    </source>
</evidence>
<reference evidence="2 3" key="1">
    <citation type="journal article" date="2017" name="BMC Genomics">
        <title>Genomic analysis of methanogenic archaea reveals a shift towards energy conservation.</title>
        <authorList>
            <person name="Gilmore S.P."/>
            <person name="Henske J.K."/>
            <person name="Sexton J.A."/>
            <person name="Solomon K.V."/>
            <person name="Seppala S."/>
            <person name="Yoo J.I."/>
            <person name="Huyett L.M."/>
            <person name="Pressman A."/>
            <person name="Cogan J.Z."/>
            <person name="Kivenson V."/>
            <person name="Peng X."/>
            <person name="Tan Y."/>
            <person name="Valentine D.L."/>
            <person name="O'Malley M.A."/>
        </authorList>
    </citation>
    <scope>NUCLEOTIDE SEQUENCE [LARGE SCALE GENOMIC DNA]</scope>
    <source>
        <strain evidence="2 3">M.o.H.</strain>
    </source>
</reference>
<keyword evidence="1" id="KW-1133">Transmembrane helix</keyword>
<feature type="transmembrane region" description="Helical" evidence="1">
    <location>
        <begin position="63"/>
        <end position="87"/>
    </location>
</feature>
<dbReference type="OrthoDB" id="60662at2157"/>
<name>A0A2A2H0T5_METBR</name>
<protein>
    <submittedName>
        <fullName evidence="2">Uncharacterized protein</fullName>
    </submittedName>
</protein>
<comment type="caution">
    <text evidence="2">The sequence shown here is derived from an EMBL/GenBank/DDBJ whole genome shotgun (WGS) entry which is preliminary data.</text>
</comment>
<feature type="transmembrane region" description="Helical" evidence="1">
    <location>
        <begin position="7"/>
        <end position="26"/>
    </location>
</feature>
<dbReference type="Proteomes" id="UP000217784">
    <property type="component" value="Unassembled WGS sequence"/>
</dbReference>
<keyword evidence="1" id="KW-0812">Transmembrane</keyword>
<evidence type="ECO:0000313" key="2">
    <source>
        <dbReference type="EMBL" id="PAV02989.1"/>
    </source>
</evidence>
<sequence>MNKNLKIVLFGFLVWLIPFAVSFFIYPLKTPMYSLFESIMSVLIAVAAMIFSYFYFRDIKTNFAVEGIITGIVWFIIAIVIDLVMFLPASPMHMNFNDYMMTIGVKYLIIPVVTIGTGYVAAVMGRRYYE</sequence>
<dbReference type="EMBL" id="LMVM01000041">
    <property type="protein sequence ID" value="PAV02989.1"/>
    <property type="molecule type" value="Genomic_DNA"/>
</dbReference>
<keyword evidence="1" id="KW-0472">Membrane</keyword>
<proteinExistence type="predicted"/>
<dbReference type="RefSeq" id="WP_069582386.1">
    <property type="nucleotide sequence ID" value="NZ_LMVM01000041.1"/>
</dbReference>